<accession>A0ABM9AW06</accession>
<sequence length="470" mass="51298">MYDAVIIGSGPNGLSAGCYLARQGLRVLILEAHAEIGGGTRTAELTLPGYRHDVCSAVHPFGYLSPYFQELQLERYGLEWVFPRASVAHPLDGQDAVMLHKSVAETAAGLGTDERAYRKLLQPLAEHVDWLMEDALGPLGIPEHPLFLARFGMRAALPATLFSKLAFRGERARALFAGCTAHSVLPFDKFFTTALGLTFLASGHAVDWPVARGGSRAISGAMQRCFEEAGGEIRLNTRVEQFSQLPPARSYVFDTNPHQLSAIAGDELPGTYRRRLEKFVYGPGVFKIDYALDGPIPWTDPRCRDASTVHLGGTFAEIAAAEKRVWQGKHAERPYVLLAQQSEFDGTRAPAGKHTCWAYCHVPNGSTVDQRETIERQIERFAPGFRDRILARSSMNAPAFEQYNPNYVGGAVTGGAADITQLFTRPVTRIDPYSTPNPKIFICSASSPPGGGVHGMNGYHAARSVVRTLA</sequence>
<dbReference type="InterPro" id="IPR036188">
    <property type="entry name" value="FAD/NAD-bd_sf"/>
</dbReference>
<dbReference type="Gene3D" id="3.50.50.60">
    <property type="entry name" value="FAD/NAD(P)-binding domain"/>
    <property type="match status" value="1"/>
</dbReference>
<evidence type="ECO:0000313" key="1">
    <source>
        <dbReference type="EMBL" id="CAH0998858.1"/>
    </source>
</evidence>
<protein>
    <submittedName>
        <fullName evidence="1">Thiamine thiazole synthase</fullName>
        <ecNumber evidence="1">2.4.2.59</ecNumber>
    </submittedName>
</protein>
<evidence type="ECO:0000313" key="2">
    <source>
        <dbReference type="Proteomes" id="UP000837803"/>
    </source>
</evidence>
<dbReference type="EMBL" id="CAKLPZ010000001">
    <property type="protein sequence ID" value="CAH0998858.1"/>
    <property type="molecule type" value="Genomic_DNA"/>
</dbReference>
<proteinExistence type="predicted"/>
<keyword evidence="1" id="KW-0328">Glycosyltransferase</keyword>
<dbReference type="Proteomes" id="UP000837803">
    <property type="component" value="Unassembled WGS sequence"/>
</dbReference>
<dbReference type="PANTHER" id="PTHR10668:SF105">
    <property type="entry name" value="DEHYDROGENASE-RELATED"/>
    <property type="match status" value="1"/>
</dbReference>
<dbReference type="GO" id="GO:0016757">
    <property type="term" value="F:glycosyltransferase activity"/>
    <property type="evidence" value="ECO:0007669"/>
    <property type="project" value="UniProtKB-KW"/>
</dbReference>
<name>A0ABM9AW06_9BACT</name>
<keyword evidence="1" id="KW-0808">Transferase</keyword>
<dbReference type="EC" id="2.4.2.59" evidence="1"/>
<gene>
    <name evidence="1" type="primary">thi4</name>
    <name evidence="1" type="ORF">LEM8419_00173</name>
</gene>
<dbReference type="SUPFAM" id="SSF51905">
    <property type="entry name" value="FAD/NAD(P)-binding domain"/>
    <property type="match status" value="1"/>
</dbReference>
<dbReference type="RefSeq" id="WP_238749079.1">
    <property type="nucleotide sequence ID" value="NZ_CAKLPZ010000001.1"/>
</dbReference>
<comment type="caution">
    <text evidence="1">The sequence shown here is derived from an EMBL/GenBank/DDBJ whole genome shotgun (WGS) entry which is preliminary data.</text>
</comment>
<dbReference type="PANTHER" id="PTHR10668">
    <property type="entry name" value="PHYTOENE DEHYDROGENASE"/>
    <property type="match status" value="1"/>
</dbReference>
<dbReference type="Pfam" id="PF13450">
    <property type="entry name" value="NAD_binding_8"/>
    <property type="match status" value="1"/>
</dbReference>
<reference evidence="1" key="1">
    <citation type="submission" date="2021-12" db="EMBL/GenBank/DDBJ databases">
        <authorList>
            <person name="Rodrigo-Torres L."/>
            <person name="Arahal R. D."/>
            <person name="Lucena T."/>
        </authorList>
    </citation>
    <scope>NUCLEOTIDE SEQUENCE</scope>
    <source>
        <strain evidence="1">CECT 8419</strain>
    </source>
</reference>
<organism evidence="1 2">
    <name type="scientific">Neolewinella maritima</name>
    <dbReference type="NCBI Taxonomy" id="1383882"/>
    <lineage>
        <taxon>Bacteria</taxon>
        <taxon>Pseudomonadati</taxon>
        <taxon>Bacteroidota</taxon>
        <taxon>Saprospiria</taxon>
        <taxon>Saprospirales</taxon>
        <taxon>Lewinellaceae</taxon>
        <taxon>Neolewinella</taxon>
    </lineage>
</organism>
<keyword evidence="2" id="KW-1185">Reference proteome</keyword>